<dbReference type="AlphaFoldDB" id="A0A0F2TBN4"/>
<name>A0A0F2TBN4_STRR3</name>
<evidence type="ECO:0000256" key="2">
    <source>
        <dbReference type="SAM" id="Phobius"/>
    </source>
</evidence>
<keyword evidence="2" id="KW-0812">Transmembrane</keyword>
<dbReference type="Proteomes" id="UP000033699">
    <property type="component" value="Unassembled WGS sequence"/>
</dbReference>
<dbReference type="PATRIC" id="fig|359131.3.peg.4709"/>
<gene>
    <name evidence="3" type="ORF">VM95_20165</name>
</gene>
<keyword evidence="2" id="KW-0472">Membrane</keyword>
<proteinExistence type="predicted"/>
<evidence type="ECO:0000313" key="3">
    <source>
        <dbReference type="EMBL" id="KJS60608.1"/>
    </source>
</evidence>
<accession>A0A0F2TBN4</accession>
<keyword evidence="2" id="KW-1133">Transmembrane helix</keyword>
<feature type="transmembrane region" description="Helical" evidence="2">
    <location>
        <begin position="123"/>
        <end position="147"/>
    </location>
</feature>
<evidence type="ECO:0000256" key="1">
    <source>
        <dbReference type="SAM" id="MobiDB-lite"/>
    </source>
</evidence>
<protein>
    <submittedName>
        <fullName evidence="3">Uncharacterized protein</fullName>
    </submittedName>
</protein>
<dbReference type="RefSeq" id="WP_045698815.1">
    <property type="nucleotide sequence ID" value="NZ_JZKH01000040.1"/>
</dbReference>
<comment type="caution">
    <text evidence="3">The sequence shown here is derived from an EMBL/GenBank/DDBJ whole genome shotgun (WGS) entry which is preliminary data.</text>
</comment>
<dbReference type="EMBL" id="JZKH01000040">
    <property type="protein sequence ID" value="KJS60608.1"/>
    <property type="molecule type" value="Genomic_DNA"/>
</dbReference>
<organism evidence="3 4">
    <name type="scientific">Streptomyces rubellomurinus (strain ATCC 31215)</name>
    <dbReference type="NCBI Taxonomy" id="359131"/>
    <lineage>
        <taxon>Bacteria</taxon>
        <taxon>Bacillati</taxon>
        <taxon>Actinomycetota</taxon>
        <taxon>Actinomycetes</taxon>
        <taxon>Kitasatosporales</taxon>
        <taxon>Streptomycetaceae</taxon>
        <taxon>Streptomyces</taxon>
    </lineage>
</organism>
<sequence length="202" mass="22243">MTDQRGWRAPADADERRRREQEWAAGQKEREKAWNAEFEKRQAAGEAEAREQQRVTGTARERESWGGGRRSGSIGFVDVTGPDGQPVRIAVVWLGRFRATAGRLHAYEPMRNLDGGGGTGEGVLLLIPIALLVGLNFGLRWLVLALLRRPRWAVAAKAGSERGKAGGNTVLLRSRDRAEAYRYAAALADRVERDGSAALTPR</sequence>
<dbReference type="OrthoDB" id="9918529at2"/>
<keyword evidence="4" id="KW-1185">Reference proteome</keyword>
<feature type="compositionally biased region" description="Basic and acidic residues" evidence="1">
    <location>
        <begin position="11"/>
        <end position="64"/>
    </location>
</feature>
<feature type="region of interest" description="Disordered" evidence="1">
    <location>
        <begin position="1"/>
        <end position="67"/>
    </location>
</feature>
<reference evidence="3 4" key="1">
    <citation type="submission" date="2015-02" db="EMBL/GenBank/DDBJ databases">
        <authorList>
            <person name="Ju K.-S."/>
            <person name="Doroghazi J.R."/>
            <person name="Metcalf W."/>
        </authorList>
    </citation>
    <scope>NUCLEOTIDE SEQUENCE [LARGE SCALE GENOMIC DNA]</scope>
    <source>
        <strain evidence="3 4">ATCC 31215</strain>
    </source>
</reference>
<evidence type="ECO:0000313" key="4">
    <source>
        <dbReference type="Proteomes" id="UP000033699"/>
    </source>
</evidence>